<feature type="transmembrane region" description="Helical" evidence="10">
    <location>
        <begin position="792"/>
        <end position="817"/>
    </location>
</feature>
<dbReference type="Gene3D" id="1.20.1640.10">
    <property type="entry name" value="Multidrug efflux transporter AcrB transmembrane domain"/>
    <property type="match status" value="2"/>
</dbReference>
<keyword evidence="2" id="KW-0813">Transport</keyword>
<evidence type="ECO:0000256" key="6">
    <source>
        <dbReference type="ARBA" id="ARBA00023055"/>
    </source>
</evidence>
<evidence type="ECO:0000256" key="9">
    <source>
        <dbReference type="SAM" id="MobiDB-lite"/>
    </source>
</evidence>
<dbReference type="GO" id="GO:0016020">
    <property type="term" value="C:membrane"/>
    <property type="evidence" value="ECO:0007669"/>
    <property type="project" value="UniProtKB-SubCell"/>
</dbReference>
<keyword evidence="8" id="KW-1015">Disulfide bond</keyword>
<evidence type="ECO:0000256" key="7">
    <source>
        <dbReference type="ARBA" id="ARBA00023136"/>
    </source>
</evidence>
<dbReference type="SUPFAM" id="SSF82866">
    <property type="entry name" value="Multidrug efflux transporter AcrB transmembrane domain"/>
    <property type="match status" value="2"/>
</dbReference>
<dbReference type="EMBL" id="JH795868">
    <property type="protein sequence ID" value="EJU00044.1"/>
    <property type="molecule type" value="Genomic_DNA"/>
</dbReference>
<feature type="transmembrane region" description="Helical" evidence="10">
    <location>
        <begin position="1138"/>
        <end position="1155"/>
    </location>
</feature>
<gene>
    <name evidence="12" type="ORF">DACRYDRAFT_109468</name>
</gene>
<comment type="subcellular location">
    <subcellularLocation>
        <location evidence="1">Membrane</location>
        <topology evidence="1">Multi-pass membrane protein</topology>
    </subcellularLocation>
</comment>
<evidence type="ECO:0000313" key="13">
    <source>
        <dbReference type="Proteomes" id="UP000030653"/>
    </source>
</evidence>
<dbReference type="GO" id="GO:0032934">
    <property type="term" value="F:sterol binding"/>
    <property type="evidence" value="ECO:0007669"/>
    <property type="project" value="TreeGrafter"/>
</dbReference>
<accession>M5FUW2</accession>
<feature type="transmembrane region" description="Helical" evidence="10">
    <location>
        <begin position="225"/>
        <end position="246"/>
    </location>
</feature>
<dbReference type="Pfam" id="PF16414">
    <property type="entry name" value="NPC1_N"/>
    <property type="match status" value="1"/>
</dbReference>
<dbReference type="RefSeq" id="XP_040626941.1">
    <property type="nucleotide sequence ID" value="XM_040768884.1"/>
</dbReference>
<feature type="transmembrane region" description="Helical" evidence="10">
    <location>
        <begin position="1271"/>
        <end position="1294"/>
    </location>
</feature>
<feature type="transmembrane region" description="Helical" evidence="10">
    <location>
        <begin position="1241"/>
        <end position="1259"/>
    </location>
</feature>
<dbReference type="STRING" id="1858805.M5FUW2"/>
<keyword evidence="4" id="KW-0732">Signal</keyword>
<feature type="transmembrane region" description="Helical" evidence="10">
    <location>
        <begin position="767"/>
        <end position="786"/>
    </location>
</feature>
<dbReference type="PROSITE" id="PS50156">
    <property type="entry name" value="SSD"/>
    <property type="match status" value="1"/>
</dbReference>
<feature type="transmembrane region" description="Helical" evidence="10">
    <location>
        <begin position="652"/>
        <end position="674"/>
    </location>
</feature>
<evidence type="ECO:0000256" key="10">
    <source>
        <dbReference type="SAM" id="Phobius"/>
    </source>
</evidence>
<feature type="transmembrane region" description="Helical" evidence="10">
    <location>
        <begin position="586"/>
        <end position="605"/>
    </location>
</feature>
<dbReference type="OMA" id="WWFDVES"/>
<organism evidence="12 13">
    <name type="scientific">Dacryopinax primogenitus (strain DJM 731)</name>
    <name type="common">Brown rot fungus</name>
    <dbReference type="NCBI Taxonomy" id="1858805"/>
    <lineage>
        <taxon>Eukaryota</taxon>
        <taxon>Fungi</taxon>
        <taxon>Dikarya</taxon>
        <taxon>Basidiomycota</taxon>
        <taxon>Agaricomycotina</taxon>
        <taxon>Dacrymycetes</taxon>
        <taxon>Dacrymycetales</taxon>
        <taxon>Dacrymycetaceae</taxon>
        <taxon>Dacryopinax</taxon>
    </lineage>
</organism>
<evidence type="ECO:0000256" key="1">
    <source>
        <dbReference type="ARBA" id="ARBA00004141"/>
    </source>
</evidence>
<dbReference type="InterPro" id="IPR053956">
    <property type="entry name" value="NPC1_MLD"/>
</dbReference>
<dbReference type="InterPro" id="IPR032190">
    <property type="entry name" value="NPC1_N"/>
</dbReference>
<dbReference type="Pfam" id="PF22314">
    <property type="entry name" value="NPC1_MLD"/>
    <property type="match status" value="1"/>
</dbReference>
<evidence type="ECO:0000256" key="2">
    <source>
        <dbReference type="ARBA" id="ARBA00022448"/>
    </source>
</evidence>
<dbReference type="PANTHER" id="PTHR45727:SF2">
    <property type="entry name" value="NPC INTRACELLULAR CHOLESTEROL TRANSPORTER 1"/>
    <property type="match status" value="1"/>
</dbReference>
<evidence type="ECO:0000256" key="5">
    <source>
        <dbReference type="ARBA" id="ARBA00022989"/>
    </source>
</evidence>
<evidence type="ECO:0000256" key="3">
    <source>
        <dbReference type="ARBA" id="ARBA00022692"/>
    </source>
</evidence>
<keyword evidence="3 10" id="KW-0812">Transmembrane</keyword>
<sequence length="1333" mass="145176">MFSPELPCPDSGIATDPDEEFRQSLVSVCGPSFSTGGACCSSAQLDTLAENLKTVSPIISSCPACFNNFRDFFCSFTCSPYQGTFVQVTSTQTTTSGETAVKSVDFAVGEGFKQGFFDSCKYVQMGAANQFAMDFIGGGAKSADAFLKFMGDKKDVGPGSPFQIDYPRQWNESMTPLTRTPLDCASQDLGSRCACVDCPSVCPTLPYVPPPSDGSSCRVGMMSCFTFTLTLTYSLALAAFIALIIFRAFYQRRHIQLEGEEGVALSTGDAGSHQTLIGATSTQSGHHLTESASSVAGLSLHRAHLGRGTSLLDPLEATQPRQHKLNAWLRRFYFKLGYWCASKPWLTFAIAAAVIGVLNIGWARFGFETDPVKLWVAPGSESAAQKEYFDQYFEPFYRTEQLFFTSINEEPDGVLTLQRLKYIDDVQGTISSLRSESGIRLEDICLAPAGQGTPCVIQSPLAWLGDLDNEEESTWRETLNDCATTPSNCLSAWGQPLLPKYALGGIPQSDAGPVYSKASAVVMTFVVPDSMNATHKALVEEWERELRSFIEKSVVPTTAARHGMKVSFSTGVSLEEELNKSTNTDVPIVIMSYLVMFVYVSLTLGSSGRISFFAPSYSDAEIPEGFFPKAKYYLSRIRRPNLRMIVTSKVSLGLFGIIMVIIAVLSSVGFFSLLGVRATLIIAEVIPFLVLAVGVDNVFILVHELDKQNALHGPSTATSSANGVNGGNNGTPMSPSIRAPSLDDSVPTQLPAEDRVARALAKMGPSIFLSTVTEVVAFGLGALVPMPAVRNFALYAAGSVLLDGLLQMTVFVSAMTLDLRRVESSRIDCVPCFRLSQRVALMETAPNPEGSAVTRFVRKRYAPFLLKKEVKACVLAAFTGLTVLSLIGVRHVHMGLDQRLALPSDSYLIDWFNAIDNYYEVGPPIYFVAASADATVRRDQQHLCGRFTTCDEFSLANVLEAERQREASSFIAEPAASWIDDFFRWLNPQYTSCCRVRKNDPNTFCLPRDSERRCQPCFEDHTPAWNITLEGLPQGEEFMRYVKQWLISPTNDECPLGGQSAYGDALSFSADGKTLTASSFRTSHTPLKQQKDFINAFAAAHRIADNIASLTGTQVFPYSMFYVFFDQYAHLGSMTEETISLGLLAVLIITSLALGSVKTGVIVSCTVGLTVLNVGGVMGVWGISLNALSLVNLVIALGIAVEFNAHVARAFMGAVPGSQAEGQKERDERVWSALVEVGPSVLSGITFTKLIGISVLAMTRSKLLEVYYFRMWLTLIVSGALHGLVLLPVILSFAGGEGYALEDVDEDWMRSAVRRRGDEYAPFLADDDSVMSD</sequence>
<dbReference type="InterPro" id="IPR000731">
    <property type="entry name" value="SSD"/>
</dbReference>
<dbReference type="Pfam" id="PF02460">
    <property type="entry name" value="Patched"/>
    <property type="match status" value="1"/>
</dbReference>
<feature type="transmembrane region" description="Helical" evidence="10">
    <location>
        <begin position="1161"/>
        <end position="1183"/>
    </location>
</feature>
<keyword evidence="7 10" id="KW-0472">Membrane</keyword>
<evidence type="ECO:0000313" key="12">
    <source>
        <dbReference type="EMBL" id="EJU00044.1"/>
    </source>
</evidence>
<feature type="domain" description="SSD" evidence="11">
    <location>
        <begin position="585"/>
        <end position="817"/>
    </location>
</feature>
<dbReference type="PANTHER" id="PTHR45727">
    <property type="entry name" value="NPC INTRACELLULAR CHOLESTEROL TRANSPORTER 1"/>
    <property type="match status" value="1"/>
</dbReference>
<proteinExistence type="predicted"/>
<dbReference type="GeneID" id="63683946"/>
<evidence type="ECO:0000256" key="4">
    <source>
        <dbReference type="ARBA" id="ARBA00022729"/>
    </source>
</evidence>
<dbReference type="OrthoDB" id="6510177at2759"/>
<evidence type="ECO:0000256" key="8">
    <source>
        <dbReference type="ARBA" id="ARBA00023157"/>
    </source>
</evidence>
<feature type="transmembrane region" description="Helical" evidence="10">
    <location>
        <begin position="1190"/>
        <end position="1208"/>
    </location>
</feature>
<name>M5FUW2_DACPD</name>
<keyword evidence="5 10" id="KW-1133">Transmembrane helix</keyword>
<dbReference type="FunFam" id="1.20.1640.10:FF:000029">
    <property type="entry name" value="Putative Patched sphingolipid transporter"/>
    <property type="match status" value="1"/>
</dbReference>
<evidence type="ECO:0000259" key="11">
    <source>
        <dbReference type="PROSITE" id="PS50156"/>
    </source>
</evidence>
<feature type="transmembrane region" description="Helical" evidence="10">
    <location>
        <begin position="345"/>
        <end position="365"/>
    </location>
</feature>
<dbReference type="HOGENOM" id="CLU_002359_0_1_1"/>
<dbReference type="Proteomes" id="UP000030653">
    <property type="component" value="Unassembled WGS sequence"/>
</dbReference>
<reference evidence="12 13" key="1">
    <citation type="journal article" date="2012" name="Science">
        <title>The Paleozoic origin of enzymatic lignin decomposition reconstructed from 31 fungal genomes.</title>
        <authorList>
            <person name="Floudas D."/>
            <person name="Binder M."/>
            <person name="Riley R."/>
            <person name="Barry K."/>
            <person name="Blanchette R.A."/>
            <person name="Henrissat B."/>
            <person name="Martinez A.T."/>
            <person name="Otillar R."/>
            <person name="Spatafora J.W."/>
            <person name="Yadav J.S."/>
            <person name="Aerts A."/>
            <person name="Benoit I."/>
            <person name="Boyd A."/>
            <person name="Carlson A."/>
            <person name="Copeland A."/>
            <person name="Coutinho P.M."/>
            <person name="de Vries R.P."/>
            <person name="Ferreira P."/>
            <person name="Findley K."/>
            <person name="Foster B."/>
            <person name="Gaskell J."/>
            <person name="Glotzer D."/>
            <person name="Gorecki P."/>
            <person name="Heitman J."/>
            <person name="Hesse C."/>
            <person name="Hori C."/>
            <person name="Igarashi K."/>
            <person name="Jurgens J.A."/>
            <person name="Kallen N."/>
            <person name="Kersten P."/>
            <person name="Kohler A."/>
            <person name="Kuees U."/>
            <person name="Kumar T.K.A."/>
            <person name="Kuo A."/>
            <person name="LaButti K."/>
            <person name="Larrondo L.F."/>
            <person name="Lindquist E."/>
            <person name="Ling A."/>
            <person name="Lombard V."/>
            <person name="Lucas S."/>
            <person name="Lundell T."/>
            <person name="Martin R."/>
            <person name="McLaughlin D.J."/>
            <person name="Morgenstern I."/>
            <person name="Morin E."/>
            <person name="Murat C."/>
            <person name="Nagy L.G."/>
            <person name="Nolan M."/>
            <person name="Ohm R.A."/>
            <person name="Patyshakuliyeva A."/>
            <person name="Rokas A."/>
            <person name="Ruiz-Duenas F.J."/>
            <person name="Sabat G."/>
            <person name="Salamov A."/>
            <person name="Samejima M."/>
            <person name="Schmutz J."/>
            <person name="Slot J.C."/>
            <person name="St John F."/>
            <person name="Stenlid J."/>
            <person name="Sun H."/>
            <person name="Sun S."/>
            <person name="Syed K."/>
            <person name="Tsang A."/>
            <person name="Wiebenga A."/>
            <person name="Young D."/>
            <person name="Pisabarro A."/>
            <person name="Eastwood D.C."/>
            <person name="Martin F."/>
            <person name="Cullen D."/>
            <person name="Grigoriev I.V."/>
            <person name="Hibbett D.S."/>
        </authorList>
    </citation>
    <scope>NUCLEOTIDE SEQUENCE [LARGE SCALE GENOMIC DNA]</scope>
    <source>
        <strain evidence="12 13">DJM-731 SS1</strain>
    </source>
</reference>
<feature type="region of interest" description="Disordered" evidence="9">
    <location>
        <begin position="714"/>
        <end position="746"/>
    </location>
</feature>
<dbReference type="InterPro" id="IPR003392">
    <property type="entry name" value="PTHD_SSD"/>
</dbReference>
<keyword evidence="6" id="KW-0445">Lipid transport</keyword>
<feature type="transmembrane region" description="Helical" evidence="10">
    <location>
        <begin position="680"/>
        <end position="702"/>
    </location>
</feature>
<dbReference type="GO" id="GO:0015918">
    <property type="term" value="P:sterol transport"/>
    <property type="evidence" value="ECO:0007669"/>
    <property type="project" value="TreeGrafter"/>
</dbReference>
<keyword evidence="13" id="KW-1185">Reference proteome</keyword>
<protein>
    <submittedName>
        <fullName evidence="12">Multidrug efflux transporter AcrB transmembrane domain-containing protein</fullName>
    </submittedName>
</protein>